<dbReference type="HOGENOM" id="CLU_1804975_0_0_10"/>
<organism evidence="1 2">
    <name type="scientific">Spirosoma linguale (strain ATCC 33905 / DSM 74 / LMG 10896 / Claus 1)</name>
    <dbReference type="NCBI Taxonomy" id="504472"/>
    <lineage>
        <taxon>Bacteria</taxon>
        <taxon>Pseudomonadati</taxon>
        <taxon>Bacteroidota</taxon>
        <taxon>Cytophagia</taxon>
        <taxon>Cytophagales</taxon>
        <taxon>Cytophagaceae</taxon>
        <taxon>Spirosoma</taxon>
    </lineage>
</organism>
<dbReference type="EMBL" id="CP001769">
    <property type="protein sequence ID" value="ADB40564.1"/>
    <property type="molecule type" value="Genomic_DNA"/>
</dbReference>
<sequence>MTPDKRLDQIEPILADVALKTDRLIESNGQILEIATRADANATIAAKGIADLTIEMRQQFGHQQHQIDQLKTEMNERFGHVDEQFSQMNNRFGQIDERFEQMNERFGQQQAQIDLLRTEMNHKFAQVTQTQEQILTLLLDRLK</sequence>
<protein>
    <submittedName>
        <fullName evidence="1">Uncharacterized protein</fullName>
    </submittedName>
</protein>
<reference evidence="1 2" key="1">
    <citation type="journal article" date="2010" name="Stand. Genomic Sci.">
        <title>Complete genome sequence of Spirosoma linguale type strain (1).</title>
        <authorList>
            <person name="Lail K."/>
            <person name="Sikorski J."/>
            <person name="Saunders E."/>
            <person name="Lapidus A."/>
            <person name="Glavina Del Rio T."/>
            <person name="Copeland A."/>
            <person name="Tice H."/>
            <person name="Cheng J.-F."/>
            <person name="Lucas S."/>
            <person name="Nolan M."/>
            <person name="Bruce D."/>
            <person name="Goodwin L."/>
            <person name="Pitluck S."/>
            <person name="Ivanova N."/>
            <person name="Mavromatis K."/>
            <person name="Ovchinnikova G."/>
            <person name="Pati A."/>
            <person name="Chen A."/>
            <person name="Palaniappan K."/>
            <person name="Land M."/>
            <person name="Hauser L."/>
            <person name="Chang Y.-J."/>
            <person name="Jeffries C.D."/>
            <person name="Chain P."/>
            <person name="Brettin T."/>
            <person name="Detter J.C."/>
            <person name="Schuetze A."/>
            <person name="Rohde M."/>
            <person name="Tindall B.J."/>
            <person name="Goeker M."/>
            <person name="Bristow J."/>
            <person name="Eisen J.A."/>
            <person name="Markowitz V."/>
            <person name="Hugenholtz P."/>
            <person name="Kyrpides N.C."/>
            <person name="Klenk H.-P."/>
            <person name="Chen F."/>
        </authorList>
    </citation>
    <scope>NUCLEOTIDE SEQUENCE [LARGE SCALE GENOMIC DNA]</scope>
    <source>
        <strain evidence="2">ATCC 33905 / DSM 74 / LMG 10896 / Claus 1</strain>
    </source>
</reference>
<dbReference type="Gene3D" id="3.90.20.10">
    <property type="match status" value="1"/>
</dbReference>
<evidence type="ECO:0000313" key="2">
    <source>
        <dbReference type="Proteomes" id="UP000002028"/>
    </source>
</evidence>
<dbReference type="AlphaFoldDB" id="D2QNM8"/>
<accession>D2QNM8</accession>
<keyword evidence="2" id="KW-1185">Reference proteome</keyword>
<dbReference type="eggNOG" id="COG1196">
    <property type="taxonomic scope" value="Bacteria"/>
</dbReference>
<gene>
    <name evidence="1" type="ordered locus">Slin_4585</name>
</gene>
<dbReference type="KEGG" id="sli:Slin_4585"/>
<dbReference type="RefSeq" id="WP_012929068.1">
    <property type="nucleotide sequence ID" value="NC_013730.1"/>
</dbReference>
<proteinExistence type="predicted"/>
<evidence type="ECO:0000313" key="1">
    <source>
        <dbReference type="EMBL" id="ADB40564.1"/>
    </source>
</evidence>
<dbReference type="Proteomes" id="UP000002028">
    <property type="component" value="Chromosome"/>
</dbReference>
<dbReference type="STRING" id="504472.Slin_4585"/>
<name>D2QNM8_SPILD</name>